<evidence type="ECO:0000256" key="1">
    <source>
        <dbReference type="PROSITE-ProRule" id="PRU00221"/>
    </source>
</evidence>
<keyword evidence="1" id="KW-0853">WD repeat</keyword>
<dbReference type="GO" id="GO:0008270">
    <property type="term" value="F:zinc ion binding"/>
    <property type="evidence" value="ECO:0007669"/>
    <property type="project" value="UniProtKB-KW"/>
</dbReference>
<keyword evidence="2" id="KW-0862">Zinc</keyword>
<dbReference type="Pfam" id="PF00400">
    <property type="entry name" value="WD40"/>
    <property type="match status" value="3"/>
</dbReference>
<evidence type="ECO:0000256" key="2">
    <source>
        <dbReference type="PROSITE-ProRule" id="PRU00723"/>
    </source>
</evidence>
<proteinExistence type="predicted"/>
<feature type="zinc finger region" description="C3H1-type" evidence="2">
    <location>
        <begin position="64"/>
        <end position="90"/>
    </location>
</feature>
<dbReference type="InterPro" id="IPR044715">
    <property type="entry name" value="WDR86-like"/>
</dbReference>
<dbReference type="Proteomes" id="UP000886885">
    <property type="component" value="Chromosome 14A"/>
</dbReference>
<comment type="caution">
    <text evidence="5">The sequence shown here is derived from an EMBL/GenBank/DDBJ whole genome shotgun (WGS) entry which is preliminary data.</text>
</comment>
<name>A0A8X7YET8_POPTO</name>
<dbReference type="InterPro" id="IPR019775">
    <property type="entry name" value="WD40_repeat_CS"/>
</dbReference>
<dbReference type="InterPro" id="IPR001680">
    <property type="entry name" value="WD40_rpt"/>
</dbReference>
<feature type="region of interest" description="Disordered" evidence="3">
    <location>
        <begin position="121"/>
        <end position="141"/>
    </location>
</feature>
<dbReference type="InterPro" id="IPR000571">
    <property type="entry name" value="Znf_CCCH"/>
</dbReference>
<dbReference type="SMART" id="SM00320">
    <property type="entry name" value="WD40"/>
    <property type="match status" value="5"/>
</dbReference>
<keyword evidence="2" id="KW-0479">Metal-binding</keyword>
<protein>
    <recommendedName>
        <fullName evidence="4">C3H1-type domain-containing protein</fullName>
    </recommendedName>
</protein>
<dbReference type="EMBL" id="JAAWWB010000027">
    <property type="protein sequence ID" value="KAG6749461.1"/>
    <property type="molecule type" value="Genomic_DNA"/>
</dbReference>
<accession>A0A8X7YET8</accession>
<feature type="zinc finger region" description="C3H1-type" evidence="2">
    <location>
        <begin position="252"/>
        <end position="279"/>
    </location>
</feature>
<dbReference type="OrthoDB" id="59941at2759"/>
<evidence type="ECO:0000313" key="6">
    <source>
        <dbReference type="Proteomes" id="UP000886885"/>
    </source>
</evidence>
<dbReference type="PANTHER" id="PTHR44489">
    <property type="match status" value="1"/>
</dbReference>
<dbReference type="PANTHER" id="PTHR44489:SF14">
    <property type="entry name" value="ZINC FINGER CCCH DOMAIN-CONTAINING PROTEIN 59-RELATED"/>
    <property type="match status" value="1"/>
</dbReference>
<dbReference type="AlphaFoldDB" id="A0A8X7YET8"/>
<feature type="repeat" description="WD" evidence="1">
    <location>
        <begin position="290"/>
        <end position="331"/>
    </location>
</feature>
<dbReference type="PROSITE" id="PS00678">
    <property type="entry name" value="WD_REPEATS_1"/>
    <property type="match status" value="1"/>
</dbReference>
<feature type="domain" description="C3H1-type" evidence="4">
    <location>
        <begin position="252"/>
        <end position="279"/>
    </location>
</feature>
<organism evidence="5 6">
    <name type="scientific">Populus tomentosa</name>
    <name type="common">Chinese white poplar</name>
    <dbReference type="NCBI Taxonomy" id="118781"/>
    <lineage>
        <taxon>Eukaryota</taxon>
        <taxon>Viridiplantae</taxon>
        <taxon>Streptophyta</taxon>
        <taxon>Embryophyta</taxon>
        <taxon>Tracheophyta</taxon>
        <taxon>Spermatophyta</taxon>
        <taxon>Magnoliopsida</taxon>
        <taxon>eudicotyledons</taxon>
        <taxon>Gunneridae</taxon>
        <taxon>Pentapetalae</taxon>
        <taxon>rosids</taxon>
        <taxon>fabids</taxon>
        <taxon>Malpighiales</taxon>
        <taxon>Salicaceae</taxon>
        <taxon>Saliceae</taxon>
        <taxon>Populus</taxon>
    </lineage>
</organism>
<evidence type="ECO:0000259" key="4">
    <source>
        <dbReference type="PROSITE" id="PS50103"/>
    </source>
</evidence>
<reference evidence="5" key="1">
    <citation type="journal article" date="2020" name="bioRxiv">
        <title>Hybrid origin of Populus tomentosa Carr. identified through genome sequencing and phylogenomic analysis.</title>
        <authorList>
            <person name="An X."/>
            <person name="Gao K."/>
            <person name="Chen Z."/>
            <person name="Li J."/>
            <person name="Yang X."/>
            <person name="Yang X."/>
            <person name="Zhou J."/>
            <person name="Guo T."/>
            <person name="Zhao T."/>
            <person name="Huang S."/>
            <person name="Miao D."/>
            <person name="Khan W.U."/>
            <person name="Rao P."/>
            <person name="Ye M."/>
            <person name="Lei B."/>
            <person name="Liao W."/>
            <person name="Wang J."/>
            <person name="Ji L."/>
            <person name="Li Y."/>
            <person name="Guo B."/>
            <person name="Mustafa N.S."/>
            <person name="Li S."/>
            <person name="Yun Q."/>
            <person name="Keller S.R."/>
            <person name="Mao J."/>
            <person name="Zhang R."/>
            <person name="Strauss S.H."/>
        </authorList>
    </citation>
    <scope>NUCLEOTIDE SEQUENCE</scope>
    <source>
        <strain evidence="5">GM15</strain>
        <tissue evidence="5">Leaf</tissue>
    </source>
</reference>
<evidence type="ECO:0000256" key="3">
    <source>
        <dbReference type="SAM" id="MobiDB-lite"/>
    </source>
</evidence>
<gene>
    <name evidence="5" type="ORF">POTOM_046507</name>
</gene>
<feature type="domain" description="C3H1-type" evidence="4">
    <location>
        <begin position="64"/>
        <end position="90"/>
    </location>
</feature>
<evidence type="ECO:0000313" key="5">
    <source>
        <dbReference type="EMBL" id="KAG6749461.1"/>
    </source>
</evidence>
<dbReference type="PROSITE" id="PS50103">
    <property type="entry name" value="ZF_C3H1"/>
    <property type="match status" value="2"/>
</dbReference>
<dbReference type="SMART" id="SM00356">
    <property type="entry name" value="ZnF_C3H1"/>
    <property type="match status" value="2"/>
</dbReference>
<feature type="repeat" description="WD" evidence="1">
    <location>
        <begin position="433"/>
        <end position="472"/>
    </location>
</feature>
<sequence>MDFALALVLWRNQPILDGITPESDSKVGFWDDFVVLSSVLVSMEIETLTVRNHTRVRGRGGGSAKNNAVCHFWKEGKCNRNPCRFLHANFPAPNVYHRNFKQSQASKDQLKKSLKYALGENTRGGSLEDKSNKSRPSFNYEDLPRKSPLYISKNRSILKTGSHGLEGVNNQEISCPGAEDLLSKCPDHKNALVLSAGSGDSEDKIALNCNVSVTEAEGLKRIRVQKFIEDSSKDTVISTTEGSVPKVEIPQKDQQKACEQWMSDSCVEGNGCQYLHSWFHGVGFSMLAKLSGHSEAVSGIALPSGSDKLYSGSTDGTVRVWDCCTGQSVRVMNLGDVIGSLISVGSWVFVGMPNVVKAWNIQTEADFSLYELVGQIYTMTAARDMLFAGAQGIDSFKLILEQPAICLVVLNGVILAWKGSTESKNPFQLATSLEGHTGAVTCLAVGAKWLYSGSADSTIRVWDLDTLQCIYTLNGHADAVMSLICWNQHLLSCSLDQTVKVWFATDESRFEVIYTHEEYHGALVLCGVNDAATKPVLLCSCNDKSVRLYELPSFRERGRIFSKQVVRTIQAGPDGLFFTGDGTGLLNVWKWAEQRVAS</sequence>
<dbReference type="PROSITE" id="PS50082">
    <property type="entry name" value="WD_REPEATS_2"/>
    <property type="match status" value="2"/>
</dbReference>
<keyword evidence="2" id="KW-0863">Zinc-finger</keyword>
<keyword evidence="6" id="KW-1185">Reference proteome</keyword>
<dbReference type="PROSITE" id="PS50294">
    <property type="entry name" value="WD_REPEATS_REGION"/>
    <property type="match status" value="2"/>
</dbReference>